<feature type="binding site" evidence="14">
    <location>
        <position position="142"/>
    </location>
    <ligand>
        <name>L-threonine</name>
        <dbReference type="ChEBI" id="CHEBI:57926"/>
    </ligand>
</feature>
<dbReference type="InterPro" id="IPR010923">
    <property type="entry name" value="T(6)A37_SUA5"/>
</dbReference>
<feature type="binding site" evidence="14">
    <location>
        <position position="63"/>
    </location>
    <ligand>
        <name>ATP</name>
        <dbReference type="ChEBI" id="CHEBI:30616"/>
    </ligand>
</feature>
<dbReference type="PROSITE" id="PS51163">
    <property type="entry name" value="YRDC"/>
    <property type="match status" value="1"/>
</dbReference>
<feature type="binding site" evidence="14">
    <location>
        <position position="122"/>
    </location>
    <ligand>
        <name>L-threonine</name>
        <dbReference type="ChEBI" id="CHEBI:57926"/>
    </ligand>
</feature>
<dbReference type="Pfam" id="PF01300">
    <property type="entry name" value="Sua5_yciO_yrdC"/>
    <property type="match status" value="1"/>
</dbReference>
<evidence type="ECO:0000256" key="3">
    <source>
        <dbReference type="ARBA" id="ARBA00012584"/>
    </source>
</evidence>
<dbReference type="Gene3D" id="3.40.50.11030">
    <property type="entry name" value="Threonylcarbamoyl-AMP synthase, C-terminal domain"/>
    <property type="match status" value="1"/>
</dbReference>
<dbReference type="GO" id="GO:0000049">
    <property type="term" value="F:tRNA binding"/>
    <property type="evidence" value="ECO:0007669"/>
    <property type="project" value="TreeGrafter"/>
</dbReference>
<feature type="binding site" evidence="14">
    <location>
        <position position="152"/>
    </location>
    <ligand>
        <name>ATP</name>
        <dbReference type="ChEBI" id="CHEBI:30616"/>
    </ligand>
</feature>
<keyword evidence="8 13" id="KW-0548">Nucleotidyltransferase</keyword>
<dbReference type="EMBL" id="CP002363">
    <property type="protein sequence ID" value="ADV64556.1"/>
    <property type="molecule type" value="Genomic_DNA"/>
</dbReference>
<keyword evidence="17" id="KW-1185">Reference proteome</keyword>
<dbReference type="InterPro" id="IPR005145">
    <property type="entry name" value="Sua5_C"/>
</dbReference>
<feature type="binding site" evidence="14">
    <location>
        <position position="68"/>
    </location>
    <ligand>
        <name>L-threonine</name>
        <dbReference type="ChEBI" id="CHEBI:57926"/>
    </ligand>
</feature>
<dbReference type="eggNOG" id="arCOG01952">
    <property type="taxonomic scope" value="Archaea"/>
</dbReference>
<keyword evidence="10 13" id="KW-0067">ATP-binding</keyword>
<evidence type="ECO:0000256" key="4">
    <source>
        <dbReference type="ARBA" id="ARBA00015492"/>
    </source>
</evidence>
<feature type="binding site" evidence="14">
    <location>
        <position position="196"/>
    </location>
    <ligand>
        <name>ATP</name>
        <dbReference type="ChEBI" id="CHEBI:30616"/>
    </ligand>
</feature>
<reference evidence="17" key="1">
    <citation type="submission" date="2010-11" db="EMBL/GenBank/DDBJ databases">
        <title>The complete genome of Desulfurococcus mucosus DSM 2162.</title>
        <authorList>
            <consortium name="US DOE Joint Genome Institute (JGI-PGF)"/>
            <person name="Lucas S."/>
            <person name="Copeland A."/>
            <person name="Lapidus A."/>
            <person name="Bruce D."/>
            <person name="Goodwin L."/>
            <person name="Pitluck S."/>
            <person name="Kyrpides N."/>
            <person name="Mavromatis K."/>
            <person name="Pagani I."/>
            <person name="Ivanova N."/>
            <person name="Ovchinnikova G."/>
            <person name="Chertkov O."/>
            <person name="Held B."/>
            <person name="Brettin T."/>
            <person name="Detter J.C."/>
            <person name="Tapia R."/>
            <person name="Han C."/>
            <person name="Land M."/>
            <person name="Hauser L."/>
            <person name="Markowitz V."/>
            <person name="Cheng J.-F."/>
            <person name="Hugenholtz P."/>
            <person name="Woyke T."/>
            <person name="Wu D."/>
            <person name="Wirth R."/>
            <person name="Bilek Y."/>
            <person name="Hader T."/>
            <person name="Klenk H.-P."/>
            <person name="Eisen J.A."/>
        </authorList>
    </citation>
    <scope>NUCLEOTIDE SEQUENCE [LARGE SCALE GENOMIC DNA]</scope>
    <source>
        <strain evidence="17">ATCC 35584 / DSM 2162 / JCM 9187 / O7/1</strain>
    </source>
</reference>
<dbReference type="NCBIfam" id="TIGR00057">
    <property type="entry name" value="L-threonylcarbamoyladenylate synthase"/>
    <property type="match status" value="1"/>
</dbReference>
<accession>E8R7T0</accession>
<dbReference type="GO" id="GO:0003725">
    <property type="term" value="F:double-stranded RNA binding"/>
    <property type="evidence" value="ECO:0007669"/>
    <property type="project" value="UniProtKB-UniRule"/>
</dbReference>
<dbReference type="GO" id="GO:0005737">
    <property type="term" value="C:cytoplasm"/>
    <property type="evidence" value="ECO:0007669"/>
    <property type="project" value="UniProtKB-SubCell"/>
</dbReference>
<feature type="binding site" evidence="14">
    <location>
        <position position="144"/>
    </location>
    <ligand>
        <name>ATP</name>
        <dbReference type="ChEBI" id="CHEBI:30616"/>
    </ligand>
</feature>
<dbReference type="GO" id="GO:0008033">
    <property type="term" value="P:tRNA processing"/>
    <property type="evidence" value="ECO:0007669"/>
    <property type="project" value="UniProtKB-KW"/>
</dbReference>
<keyword evidence="9 13" id="KW-0547">Nucleotide-binding</keyword>
<keyword evidence="5 13" id="KW-0963">Cytoplasm</keyword>
<feature type="binding site" evidence="14">
    <location>
        <position position="59"/>
    </location>
    <ligand>
        <name>ATP</name>
        <dbReference type="ChEBI" id="CHEBI:30616"/>
    </ligand>
</feature>
<dbReference type="GeneID" id="10152928"/>
<dbReference type="PIRSF" id="PIRSF004930">
    <property type="entry name" value="Tln_factor_SUA5"/>
    <property type="match status" value="1"/>
</dbReference>
<comment type="catalytic activity">
    <reaction evidence="12 13">
        <text>L-threonine + hydrogencarbonate + ATP = L-threonylcarbamoyladenylate + diphosphate + H2O</text>
        <dbReference type="Rhea" id="RHEA:36407"/>
        <dbReference type="ChEBI" id="CHEBI:15377"/>
        <dbReference type="ChEBI" id="CHEBI:17544"/>
        <dbReference type="ChEBI" id="CHEBI:30616"/>
        <dbReference type="ChEBI" id="CHEBI:33019"/>
        <dbReference type="ChEBI" id="CHEBI:57926"/>
        <dbReference type="ChEBI" id="CHEBI:73682"/>
        <dbReference type="EC" id="2.7.7.87"/>
    </reaction>
</comment>
<feature type="binding site" evidence="14">
    <location>
        <position position="118"/>
    </location>
    <ligand>
        <name>ATP</name>
        <dbReference type="ChEBI" id="CHEBI:30616"/>
    </ligand>
</feature>
<evidence type="ECO:0000256" key="6">
    <source>
        <dbReference type="ARBA" id="ARBA00022679"/>
    </source>
</evidence>
<dbReference type="PANTHER" id="PTHR17490">
    <property type="entry name" value="SUA5"/>
    <property type="match status" value="1"/>
</dbReference>
<comment type="similarity">
    <text evidence="2 13">Belongs to the SUA5 family.</text>
</comment>
<dbReference type="RefSeq" id="WP_013561778.1">
    <property type="nucleotide sequence ID" value="NC_014961.1"/>
</dbReference>
<dbReference type="PANTHER" id="PTHR17490:SF16">
    <property type="entry name" value="THREONYLCARBAMOYL-AMP SYNTHASE"/>
    <property type="match status" value="1"/>
</dbReference>
<protein>
    <recommendedName>
        <fullName evidence="4 13">Threonylcarbamoyl-AMP synthase</fullName>
        <shortName evidence="13">TC-AMP synthase</shortName>
        <ecNumber evidence="3 13">2.7.7.87</ecNumber>
    </recommendedName>
    <alternativeName>
        <fullName evidence="11 13">L-threonylcarbamoyladenylate synthase</fullName>
    </alternativeName>
</protein>
<organism evidence="16 17">
    <name type="scientific">Desulfurococcus mucosus (strain ATCC 35584 / DSM 2162 / JCM 9187 / O7/1)</name>
    <dbReference type="NCBI Taxonomy" id="765177"/>
    <lineage>
        <taxon>Archaea</taxon>
        <taxon>Thermoproteota</taxon>
        <taxon>Thermoprotei</taxon>
        <taxon>Desulfurococcales</taxon>
        <taxon>Desulfurococcaceae</taxon>
        <taxon>Desulfurococcus</taxon>
    </lineage>
</organism>
<dbReference type="GO" id="GO:0006450">
    <property type="term" value="P:regulation of translational fidelity"/>
    <property type="evidence" value="ECO:0007669"/>
    <property type="project" value="TreeGrafter"/>
</dbReference>
<dbReference type="GO" id="GO:0005524">
    <property type="term" value="F:ATP binding"/>
    <property type="evidence" value="ECO:0007669"/>
    <property type="project" value="UniProtKB-UniRule"/>
</dbReference>
<dbReference type="HOGENOM" id="CLU_031397_0_0_2"/>
<dbReference type="Proteomes" id="UP000001068">
    <property type="component" value="Chromosome"/>
</dbReference>
<gene>
    <name evidence="16" type="ordered locus">Desmu_0237</name>
</gene>
<dbReference type="InterPro" id="IPR006070">
    <property type="entry name" value="Sua5-like_dom"/>
</dbReference>
<evidence type="ECO:0000256" key="11">
    <source>
        <dbReference type="ARBA" id="ARBA00029774"/>
    </source>
</evidence>
<dbReference type="Gene3D" id="3.90.870.10">
    <property type="entry name" value="DHBP synthase"/>
    <property type="match status" value="1"/>
</dbReference>
<evidence type="ECO:0000256" key="9">
    <source>
        <dbReference type="ARBA" id="ARBA00022741"/>
    </source>
</evidence>
<comment type="function">
    <text evidence="13">Required for the formation of a threonylcarbamoyl group on adenosine at position 37 (t(6)A37) in tRNAs that read codons beginning with adenine.</text>
</comment>
<dbReference type="EC" id="2.7.7.87" evidence="3 13"/>
<evidence type="ECO:0000256" key="1">
    <source>
        <dbReference type="ARBA" id="ARBA00004496"/>
    </source>
</evidence>
<dbReference type="FunFam" id="3.90.870.10:FF:000009">
    <property type="entry name" value="Threonylcarbamoyl-AMP synthase, putative"/>
    <property type="match status" value="1"/>
</dbReference>
<keyword evidence="7 13" id="KW-0819">tRNA processing</keyword>
<sequence>MTIVLRTDAVNPDKEVIDKAAEILLNRGLVAFPTETVYGLGAVAYYEDAVLKVFKAKMRPPDNPLIIHVSSLDMLNEVATGIPDDAYRLIEKFWPGPLTLILPRHPSIPRVVTGGLDTVAVRMPGHPVALKLIDATGRPVAAPSANISGRPSPTTGEHVIRDLMGRVDAIIDAGETFFGVESTVVNILEDPPVLLRPGAYPVEEVEKALGKKIVIPEFARGLAYSEIALAPGMKYRHYSPEAKLILVEAEGSYEYIAGRVIEAARSLGGVGELCVISSSETMHYYRSLSNVKAVFTLGSRVNLYEVARNLFKVLRLVDEAGCRVVFSESFPETGIGLAVMNRLRKASSMIIRASSPP</sequence>
<evidence type="ECO:0000256" key="13">
    <source>
        <dbReference type="PIRNR" id="PIRNR004930"/>
    </source>
</evidence>
<evidence type="ECO:0000259" key="15">
    <source>
        <dbReference type="PROSITE" id="PS51163"/>
    </source>
</evidence>
<name>E8R7T0_DESM0</name>
<dbReference type="InterPro" id="IPR050156">
    <property type="entry name" value="TC-AMP_synthase_SUA5"/>
</dbReference>
<evidence type="ECO:0000313" key="16">
    <source>
        <dbReference type="EMBL" id="ADV64556.1"/>
    </source>
</evidence>
<proteinExistence type="inferred from homology"/>
<keyword evidence="6 13" id="KW-0808">Transferase</keyword>
<feature type="binding site" evidence="14">
    <location>
        <position position="238"/>
    </location>
    <ligand>
        <name>ATP</name>
        <dbReference type="ChEBI" id="CHEBI:30616"/>
    </ligand>
</feature>
<feature type="domain" description="YrdC-like" evidence="15">
    <location>
        <begin position="14"/>
        <end position="200"/>
    </location>
</feature>
<dbReference type="InterPro" id="IPR017945">
    <property type="entry name" value="DHBP_synth_RibB-like_a/b_dom"/>
</dbReference>
<evidence type="ECO:0000256" key="7">
    <source>
        <dbReference type="ARBA" id="ARBA00022694"/>
    </source>
</evidence>
<dbReference type="AlphaFoldDB" id="E8R7T0"/>
<dbReference type="SUPFAM" id="SSF55821">
    <property type="entry name" value="YrdC/RibB"/>
    <property type="match status" value="1"/>
</dbReference>
<evidence type="ECO:0000313" key="17">
    <source>
        <dbReference type="Proteomes" id="UP000001068"/>
    </source>
</evidence>
<reference evidence="16 17" key="2">
    <citation type="journal article" date="2011" name="Stand. Genomic Sci.">
        <title>Complete genome sequence of Desulfurococcus mucosus type strain (O7/1).</title>
        <authorList>
            <person name="Wirth R."/>
            <person name="Chertkov O."/>
            <person name="Held B."/>
            <person name="Lapidus A."/>
            <person name="Nolan M."/>
            <person name="Lucas S."/>
            <person name="Hammon N."/>
            <person name="Deshpande S."/>
            <person name="Cheng J.F."/>
            <person name="Tapia R."/>
            <person name="Han C."/>
            <person name="Goodwin L."/>
            <person name="Pitluck S."/>
            <person name="Liolios K."/>
            <person name="Ioanna P."/>
            <person name="Ivanova N."/>
            <person name="Mavromatis K."/>
            <person name="Mikhailova N."/>
            <person name="Pati A."/>
            <person name="Chen A."/>
            <person name="Palaniappan K."/>
            <person name="Land M."/>
            <person name="Hauser L."/>
            <person name="Chang Y.J."/>
            <person name="Jeffries C.D."/>
            <person name="Bilek Y."/>
            <person name="Hader T."/>
            <person name="Rohde M."/>
            <person name="Spring S."/>
            <person name="Sikorski J."/>
            <person name="Goker M."/>
            <person name="Woyke T."/>
            <person name="Bristow J."/>
            <person name="Eisen J.A."/>
            <person name="Markowitz V."/>
            <person name="Hugenholtz P."/>
            <person name="Kyrpides N.C."/>
            <person name="Klenk H.P."/>
        </authorList>
    </citation>
    <scope>NUCLEOTIDE SEQUENCE [LARGE SCALE GENOMIC DNA]</scope>
    <source>
        <strain evidence="17">ATCC 35584 / DSM 2162 / JCM 9187 / O7/1</strain>
    </source>
</reference>
<comment type="subcellular location">
    <subcellularLocation>
        <location evidence="1 13">Cytoplasm</location>
    </subcellularLocation>
</comment>
<evidence type="ECO:0000256" key="12">
    <source>
        <dbReference type="ARBA" id="ARBA00048366"/>
    </source>
</evidence>
<evidence type="ECO:0000256" key="10">
    <source>
        <dbReference type="ARBA" id="ARBA00022840"/>
    </source>
</evidence>
<feature type="binding site" evidence="14">
    <location>
        <position position="182"/>
    </location>
    <ligand>
        <name>L-threonine</name>
        <dbReference type="ChEBI" id="CHEBI:57926"/>
    </ligand>
</feature>
<evidence type="ECO:0000256" key="2">
    <source>
        <dbReference type="ARBA" id="ARBA00007663"/>
    </source>
</evidence>
<dbReference type="KEGG" id="dmu:Desmu_0237"/>
<evidence type="ECO:0000256" key="8">
    <source>
        <dbReference type="ARBA" id="ARBA00022695"/>
    </source>
</evidence>
<dbReference type="GO" id="GO:0061710">
    <property type="term" value="F:L-threonylcarbamoyladenylate synthase"/>
    <property type="evidence" value="ECO:0007669"/>
    <property type="project" value="UniProtKB-EC"/>
</dbReference>
<evidence type="ECO:0000256" key="14">
    <source>
        <dbReference type="PIRSR" id="PIRSR004930-1"/>
    </source>
</evidence>
<evidence type="ECO:0000256" key="5">
    <source>
        <dbReference type="ARBA" id="ARBA00022490"/>
    </source>
</evidence>
<dbReference type="STRING" id="765177.Desmu_0237"/>
<dbReference type="InterPro" id="IPR038385">
    <property type="entry name" value="Sua5/YwlC_C"/>
</dbReference>
<dbReference type="Pfam" id="PF03481">
    <property type="entry name" value="Sua5_C"/>
    <property type="match status" value="1"/>
</dbReference>
<feature type="binding site" evidence="14">
    <location>
        <position position="36"/>
    </location>
    <ligand>
        <name>L-threonine</name>
        <dbReference type="ChEBI" id="CHEBI:57926"/>
    </ligand>
</feature>